<feature type="domain" description="Outer membrane protein beta-barrel" evidence="6">
    <location>
        <begin position="378"/>
        <end position="793"/>
    </location>
</feature>
<dbReference type="OrthoDB" id="721920at2"/>
<accession>A0A495MIR4</accession>
<gene>
    <name evidence="7" type="ORF">CLV94_0939</name>
</gene>
<dbReference type="Proteomes" id="UP000277579">
    <property type="component" value="Unassembled WGS sequence"/>
</dbReference>
<keyword evidence="8" id="KW-1185">Reference proteome</keyword>
<keyword evidence="3" id="KW-0998">Cell outer membrane</keyword>
<dbReference type="RefSeq" id="WP_121375256.1">
    <property type="nucleotide sequence ID" value="NZ_RBLC01000001.1"/>
</dbReference>
<comment type="caution">
    <text evidence="7">The sequence shown here is derived from an EMBL/GenBank/DDBJ whole genome shotgun (WGS) entry which is preliminary data.</text>
</comment>
<keyword evidence="7" id="KW-0675">Receptor</keyword>
<evidence type="ECO:0000313" key="7">
    <source>
        <dbReference type="EMBL" id="RKS25891.1"/>
    </source>
</evidence>
<keyword evidence="2" id="KW-0472">Membrane</keyword>
<evidence type="ECO:0000256" key="3">
    <source>
        <dbReference type="ARBA" id="ARBA00023237"/>
    </source>
</evidence>
<reference evidence="7 8" key="1">
    <citation type="submission" date="2018-10" db="EMBL/GenBank/DDBJ databases">
        <title>Genomic Encyclopedia of Archaeal and Bacterial Type Strains, Phase II (KMG-II): from individual species to whole genera.</title>
        <authorList>
            <person name="Goeker M."/>
        </authorList>
    </citation>
    <scope>NUCLEOTIDE SEQUENCE [LARGE SCALE GENOMIC DNA]</scope>
    <source>
        <strain evidence="7 8">DSM 29537</strain>
    </source>
</reference>
<dbReference type="AlphaFoldDB" id="A0A495MIR4"/>
<sequence length="819" mass="93880">MKSLIVAFALCVGQLVFAQQPPTYLELNSPKSGIPCENDSSEREILLEKIEENSKTKIGAYRGNGCKFTLTKKLELGNYSFTISGLNIQQAKIEFEVTAENREKIIQNIELTDKTNELSEVTVYGNQRQYMKVESDKTTINIKENGLLNSGTTLEAVKKLPGVITSPSGSLTLNGKGVTIYIDGAPSNLTGTDLQNYLNSLPANSIEKIELIYDPGASYDANASGSIINIVTNGKKMKGVNASFNINYNFNKYQKPSPQILLNGKENNLSWQTMFGVNYVERENRNRNAQEFTYFNPPVRLEQESFDLITYRNLYWRTGINYKLSNQSNLLFNYNMSLANDRNDNKSSALSNTIDFTNNGISKTKANNQELSLQFKTKLDTLGRTLDITAYTNLFDRNPLNQSTSFENNVYTYNNSDIDFALTNYYLKYDFSFPFEKYAFTINTGGKYNTTKVKDFGRYNFEEPSDAIFNSNHYESEIDFDYSERNLAFYVEARKKYKKFNLTAGVRFENFEVEREASSVADKIKFNNTRFFPNASIMFEATENINFSTSYSKKVSQPGYYTIDPNNSSNFNRYNTSVGNMALQPIFYDNYGFKISAFQYVNLGANYTIAKNDTQFLFSAEDGELVSNRTFASFDRIKTFSAYLSFPIPLDYFFKSKEEFAKRMNEIDKMNYIYANINYVKTDIEGYDFTFKNTGIVNFGAESQIHLPWGIINNMSYFFLPKGNWEIYRIERPIQQFDISFNKTFMDKKLKIGVHCFDVFNANEVNALVEGKNLRTLFYEKQDSRTFRISLTYNFGNLKLQTENTNIEVEKAKEGGKGL</sequence>
<dbReference type="InterPro" id="IPR036942">
    <property type="entry name" value="Beta-barrel_TonB_sf"/>
</dbReference>
<dbReference type="InterPro" id="IPR012910">
    <property type="entry name" value="Plug_dom"/>
</dbReference>
<comment type="subcellular location">
    <subcellularLocation>
        <location evidence="1">Cell outer membrane</location>
    </subcellularLocation>
</comment>
<dbReference type="Gene3D" id="2.170.130.10">
    <property type="entry name" value="TonB-dependent receptor, plug domain"/>
    <property type="match status" value="1"/>
</dbReference>
<name>A0A495MIR4_9FLAO</name>
<protein>
    <submittedName>
        <fullName evidence="7">TonB-dependent receptor-like protein</fullName>
    </submittedName>
</protein>
<dbReference type="Pfam" id="PF14905">
    <property type="entry name" value="OMP_b-brl_3"/>
    <property type="match status" value="1"/>
</dbReference>
<feature type="chain" id="PRO_5019741653" evidence="4">
    <location>
        <begin position="19"/>
        <end position="819"/>
    </location>
</feature>
<dbReference type="PANTHER" id="PTHR40980:SF3">
    <property type="entry name" value="TONB-DEPENDENT RECEPTOR-LIKE BETA-BARREL DOMAIN-CONTAINING PROTEIN"/>
    <property type="match status" value="1"/>
</dbReference>
<proteinExistence type="predicted"/>
<feature type="domain" description="TonB-dependent receptor plug" evidence="5">
    <location>
        <begin position="138"/>
        <end position="225"/>
    </location>
</feature>
<dbReference type="InterPro" id="IPR037066">
    <property type="entry name" value="Plug_dom_sf"/>
</dbReference>
<evidence type="ECO:0000256" key="4">
    <source>
        <dbReference type="SAM" id="SignalP"/>
    </source>
</evidence>
<organism evidence="7 8">
    <name type="scientific">Flavobacterium endophyticum</name>
    <dbReference type="NCBI Taxonomy" id="1540163"/>
    <lineage>
        <taxon>Bacteria</taxon>
        <taxon>Pseudomonadati</taxon>
        <taxon>Bacteroidota</taxon>
        <taxon>Flavobacteriia</taxon>
        <taxon>Flavobacteriales</taxon>
        <taxon>Flavobacteriaceae</taxon>
        <taxon>Flavobacterium</taxon>
    </lineage>
</organism>
<dbReference type="InterPro" id="IPR041700">
    <property type="entry name" value="OMP_b-brl_3"/>
</dbReference>
<dbReference type="Gene3D" id="2.40.170.20">
    <property type="entry name" value="TonB-dependent receptor, beta-barrel domain"/>
    <property type="match status" value="1"/>
</dbReference>
<dbReference type="SUPFAM" id="SSF56935">
    <property type="entry name" value="Porins"/>
    <property type="match status" value="1"/>
</dbReference>
<dbReference type="EMBL" id="RBLC01000001">
    <property type="protein sequence ID" value="RKS25891.1"/>
    <property type="molecule type" value="Genomic_DNA"/>
</dbReference>
<dbReference type="GO" id="GO:0009279">
    <property type="term" value="C:cell outer membrane"/>
    <property type="evidence" value="ECO:0007669"/>
    <property type="project" value="UniProtKB-SubCell"/>
</dbReference>
<evidence type="ECO:0000259" key="5">
    <source>
        <dbReference type="Pfam" id="PF07715"/>
    </source>
</evidence>
<feature type="signal peptide" evidence="4">
    <location>
        <begin position="1"/>
        <end position="18"/>
    </location>
</feature>
<evidence type="ECO:0000259" key="6">
    <source>
        <dbReference type="Pfam" id="PF14905"/>
    </source>
</evidence>
<evidence type="ECO:0000313" key="8">
    <source>
        <dbReference type="Proteomes" id="UP000277579"/>
    </source>
</evidence>
<keyword evidence="4" id="KW-0732">Signal</keyword>
<evidence type="ECO:0000256" key="1">
    <source>
        <dbReference type="ARBA" id="ARBA00004442"/>
    </source>
</evidence>
<dbReference type="Pfam" id="PF07715">
    <property type="entry name" value="Plug"/>
    <property type="match status" value="1"/>
</dbReference>
<dbReference type="PANTHER" id="PTHR40980">
    <property type="entry name" value="PLUG DOMAIN-CONTAINING PROTEIN"/>
    <property type="match status" value="1"/>
</dbReference>
<evidence type="ECO:0000256" key="2">
    <source>
        <dbReference type="ARBA" id="ARBA00023136"/>
    </source>
</evidence>